<name>A0A2S9V8Y3_9ALTE</name>
<sequence length="318" mass="35907">MSCAISVLMPVLNGDFTHLSEAIDSILGQSFTDYEFLIVDDGSNQETKDFLADYAAKDKRIIIITNPANIGVGNSLNKGLSCATGRYIARHDADDVAHPERLAKQFAYMEAHPDIVLSCTTVNHIDMQGNPIGGYPVSTDSELLEAELLLNSRLCHPSLMFRTEAIRENGGYPVTKSAQDYLLYLKSLKAGFRFGGIDEPLVNYRINTESITRKNRAKQLSTAQAGSYDHVTRLVGEIDPHAFERFWFFVATQGQSELRISDIKKLRPLLTFIRQTPPYYQAWKGSFRYVSRNALELGFSLRKLIIAVYFRYFFNADY</sequence>
<dbReference type="GO" id="GO:0016757">
    <property type="term" value="F:glycosyltransferase activity"/>
    <property type="evidence" value="ECO:0007669"/>
    <property type="project" value="UniProtKB-KW"/>
</dbReference>
<dbReference type="AlphaFoldDB" id="A0A2S9V8Y3"/>
<keyword evidence="3" id="KW-0808">Transferase</keyword>
<dbReference type="InterPro" id="IPR029044">
    <property type="entry name" value="Nucleotide-diphossugar_trans"/>
</dbReference>
<feature type="domain" description="Glycosyltransferase 2-like" evidence="4">
    <location>
        <begin position="6"/>
        <end position="134"/>
    </location>
</feature>
<evidence type="ECO:0000256" key="2">
    <source>
        <dbReference type="ARBA" id="ARBA00022676"/>
    </source>
</evidence>
<dbReference type="PANTHER" id="PTHR43685:SF5">
    <property type="entry name" value="GLYCOSYLTRANSFERASE EPSE-RELATED"/>
    <property type="match status" value="1"/>
</dbReference>
<dbReference type="PANTHER" id="PTHR43685">
    <property type="entry name" value="GLYCOSYLTRANSFERASE"/>
    <property type="match status" value="1"/>
</dbReference>
<gene>
    <name evidence="5" type="ORF">C6Y40_14055</name>
</gene>
<keyword evidence="2" id="KW-0328">Glycosyltransferase</keyword>
<evidence type="ECO:0000256" key="1">
    <source>
        <dbReference type="ARBA" id="ARBA00006739"/>
    </source>
</evidence>
<dbReference type="SUPFAM" id="SSF53448">
    <property type="entry name" value="Nucleotide-diphospho-sugar transferases"/>
    <property type="match status" value="1"/>
</dbReference>
<dbReference type="EMBL" id="PVNP01000152">
    <property type="protein sequence ID" value="PRO72919.1"/>
    <property type="molecule type" value="Genomic_DNA"/>
</dbReference>
<dbReference type="Pfam" id="PF00535">
    <property type="entry name" value="Glycos_transf_2"/>
    <property type="match status" value="1"/>
</dbReference>
<comment type="similarity">
    <text evidence="1">Belongs to the glycosyltransferase 2 family.</text>
</comment>
<keyword evidence="6" id="KW-1185">Reference proteome</keyword>
<dbReference type="RefSeq" id="WP_105935141.1">
    <property type="nucleotide sequence ID" value="NZ_PVNP01000152.1"/>
</dbReference>
<dbReference type="InterPro" id="IPR050834">
    <property type="entry name" value="Glycosyltransf_2"/>
</dbReference>
<evidence type="ECO:0000256" key="3">
    <source>
        <dbReference type="ARBA" id="ARBA00022679"/>
    </source>
</evidence>
<evidence type="ECO:0000313" key="5">
    <source>
        <dbReference type="EMBL" id="PRO72919.1"/>
    </source>
</evidence>
<organism evidence="5 6">
    <name type="scientific">Alteromonas alba</name>
    <dbReference type="NCBI Taxonomy" id="2079529"/>
    <lineage>
        <taxon>Bacteria</taxon>
        <taxon>Pseudomonadati</taxon>
        <taxon>Pseudomonadota</taxon>
        <taxon>Gammaproteobacteria</taxon>
        <taxon>Alteromonadales</taxon>
        <taxon>Alteromonadaceae</taxon>
        <taxon>Alteromonas/Salinimonas group</taxon>
        <taxon>Alteromonas</taxon>
    </lineage>
</organism>
<reference evidence="6" key="1">
    <citation type="journal article" date="2020" name="Int. J. Syst. Evol. Microbiol.">
        <title>Alteromonas alba sp. nov., a marine bacterium isolated from the seawater of the West Pacific Ocean.</title>
        <authorList>
            <person name="Sun C."/>
            <person name="Wu Y.-H."/>
            <person name="Xamxidin M."/>
            <person name="Cheng H."/>
            <person name="Xu X.-W."/>
        </authorList>
    </citation>
    <scope>NUCLEOTIDE SEQUENCE [LARGE SCALE GENOMIC DNA]</scope>
    <source>
        <strain evidence="6">190</strain>
    </source>
</reference>
<evidence type="ECO:0000313" key="6">
    <source>
        <dbReference type="Proteomes" id="UP000238949"/>
    </source>
</evidence>
<dbReference type="Gene3D" id="3.90.550.10">
    <property type="entry name" value="Spore Coat Polysaccharide Biosynthesis Protein SpsA, Chain A"/>
    <property type="match status" value="1"/>
</dbReference>
<evidence type="ECO:0000259" key="4">
    <source>
        <dbReference type="Pfam" id="PF00535"/>
    </source>
</evidence>
<dbReference type="Proteomes" id="UP000238949">
    <property type="component" value="Unassembled WGS sequence"/>
</dbReference>
<dbReference type="OrthoDB" id="9802649at2"/>
<protein>
    <recommendedName>
        <fullName evidence="4">Glycosyltransferase 2-like domain-containing protein</fullName>
    </recommendedName>
</protein>
<proteinExistence type="inferred from homology"/>
<comment type="caution">
    <text evidence="5">The sequence shown here is derived from an EMBL/GenBank/DDBJ whole genome shotgun (WGS) entry which is preliminary data.</text>
</comment>
<accession>A0A2S9V8Y3</accession>
<dbReference type="InterPro" id="IPR001173">
    <property type="entry name" value="Glyco_trans_2-like"/>
</dbReference>